<dbReference type="Gene3D" id="3.90.226.10">
    <property type="entry name" value="2-enoyl-CoA Hydratase, Chain A, domain 1"/>
    <property type="match status" value="1"/>
</dbReference>
<evidence type="ECO:0000313" key="3">
    <source>
        <dbReference type="EMBL" id="PQA59170.1"/>
    </source>
</evidence>
<dbReference type="RefSeq" id="WP_104710465.1">
    <property type="nucleotide sequence ID" value="NZ_PTRA01000001.1"/>
</dbReference>
<sequence length="281" mass="30878">MSILNFSGPHSLLAIQEAYFENTFLPQLSKGEHMPKAFEIPDNQKMRAATDYTMSYLDYYRVPEQQGVVVLPLKGVMSRNTSWYNAYGNAFLMSLIQRADKEASIKGVVIDAFTPGGTVDSTKALANAIWNFSKPIVGQSAYVASAGVWGLSGCDLILLEPQASTEMGSIGTLCFHTDLRQKAEKTGEKTTIFRAKGSPDKLKQNAYEELTDETIIEIQQRLDASQKEFVTDVRRGRGGKIQSNEVFTGKMYSGADAIRLGLADGWGTLGDAVQRVLQLAK</sequence>
<dbReference type="EMBL" id="PTRA01000001">
    <property type="protein sequence ID" value="PQA59170.1"/>
    <property type="molecule type" value="Genomic_DNA"/>
</dbReference>
<evidence type="ECO:0000256" key="1">
    <source>
        <dbReference type="ARBA" id="ARBA00008683"/>
    </source>
</evidence>
<reference evidence="4" key="1">
    <citation type="submission" date="2018-02" db="EMBL/GenBank/DDBJ databases">
        <title>Genome sequencing of Solimonas sp. HR-BB.</title>
        <authorList>
            <person name="Lee Y."/>
            <person name="Jeon C.O."/>
        </authorList>
    </citation>
    <scope>NUCLEOTIDE SEQUENCE [LARGE SCALE GENOMIC DNA]</scope>
    <source>
        <strain evidence="4">HR-U</strain>
    </source>
</reference>
<evidence type="ECO:0000313" key="4">
    <source>
        <dbReference type="Proteomes" id="UP000239590"/>
    </source>
</evidence>
<dbReference type="GO" id="GO:0008233">
    <property type="term" value="F:peptidase activity"/>
    <property type="evidence" value="ECO:0007669"/>
    <property type="project" value="InterPro"/>
</dbReference>
<dbReference type="PANTHER" id="PTHR42987:SF4">
    <property type="entry name" value="PROTEASE SOHB-RELATED"/>
    <property type="match status" value="1"/>
</dbReference>
<name>A0A2S7INM9_9BACT</name>
<dbReference type="Proteomes" id="UP000239590">
    <property type="component" value="Unassembled WGS sequence"/>
</dbReference>
<dbReference type="GO" id="GO:0006508">
    <property type="term" value="P:proteolysis"/>
    <property type="evidence" value="ECO:0007669"/>
    <property type="project" value="InterPro"/>
</dbReference>
<dbReference type="OrthoDB" id="1490107at2"/>
<dbReference type="AlphaFoldDB" id="A0A2S7INM9"/>
<keyword evidence="4" id="KW-1185">Reference proteome</keyword>
<organism evidence="3 4">
    <name type="scientific">Siphonobacter curvatus</name>
    <dbReference type="NCBI Taxonomy" id="2094562"/>
    <lineage>
        <taxon>Bacteria</taxon>
        <taxon>Pseudomonadati</taxon>
        <taxon>Bacteroidota</taxon>
        <taxon>Cytophagia</taxon>
        <taxon>Cytophagales</taxon>
        <taxon>Cytophagaceae</taxon>
        <taxon>Siphonobacter</taxon>
    </lineage>
</organism>
<dbReference type="SUPFAM" id="SSF52096">
    <property type="entry name" value="ClpP/crotonase"/>
    <property type="match status" value="1"/>
</dbReference>
<feature type="domain" description="Peptidase S49" evidence="2">
    <location>
        <begin position="137"/>
        <end position="280"/>
    </location>
</feature>
<comment type="caution">
    <text evidence="3">The sequence shown here is derived from an EMBL/GenBank/DDBJ whole genome shotgun (WGS) entry which is preliminary data.</text>
</comment>
<proteinExistence type="inferred from homology"/>
<dbReference type="PANTHER" id="PTHR42987">
    <property type="entry name" value="PEPTIDASE S49"/>
    <property type="match status" value="1"/>
</dbReference>
<accession>A0A2S7INM9</accession>
<protein>
    <recommendedName>
        <fullName evidence="2">Peptidase S49 domain-containing protein</fullName>
    </recommendedName>
</protein>
<dbReference type="InterPro" id="IPR002142">
    <property type="entry name" value="Peptidase_S49"/>
</dbReference>
<comment type="similarity">
    <text evidence="1">Belongs to the peptidase S49 family.</text>
</comment>
<gene>
    <name evidence="3" type="ORF">C5O19_05805</name>
</gene>
<dbReference type="InterPro" id="IPR029045">
    <property type="entry name" value="ClpP/crotonase-like_dom_sf"/>
</dbReference>
<evidence type="ECO:0000259" key="2">
    <source>
        <dbReference type="Pfam" id="PF01343"/>
    </source>
</evidence>
<dbReference type="Pfam" id="PF01343">
    <property type="entry name" value="Peptidase_S49"/>
    <property type="match status" value="1"/>
</dbReference>